<protein>
    <recommendedName>
        <fullName evidence="3">DUF5610 domain-containing protein</fullName>
    </recommendedName>
</protein>
<organism evidence="1 2">
    <name type="scientific">Parachitinimonas caeni</name>
    <dbReference type="NCBI Taxonomy" id="3031301"/>
    <lineage>
        <taxon>Bacteria</taxon>
        <taxon>Pseudomonadati</taxon>
        <taxon>Pseudomonadota</taxon>
        <taxon>Betaproteobacteria</taxon>
        <taxon>Neisseriales</taxon>
        <taxon>Chitinibacteraceae</taxon>
        <taxon>Parachitinimonas</taxon>
    </lineage>
</organism>
<sequence length="206" mass="21537">MKITSNSSSPLSIDAFQQAASTGTEIQVSEQDGQLKLLGTGETPSRRQVAWVEGSQQGNDAAALFLQTLLGSYGNRIGQAVARELGLDAQAGKPLTSRQVNLAIDMAATSQTAFSGMNFLSRTAISASANNAEFRAACGEAGVSAQSIDSDARKAIDLVFAKAFNAAADGDRNHIDLPTARSLMRDAITQVASMNQQEVLNLISGS</sequence>
<gene>
    <name evidence="1" type="ORF">PZA18_08460</name>
</gene>
<comment type="caution">
    <text evidence="1">The sequence shown here is derived from an EMBL/GenBank/DDBJ whole genome shotgun (WGS) entry which is preliminary data.</text>
</comment>
<dbReference type="EMBL" id="JARRAF010000007">
    <property type="protein sequence ID" value="MDK2124076.1"/>
    <property type="molecule type" value="Genomic_DNA"/>
</dbReference>
<evidence type="ECO:0000313" key="1">
    <source>
        <dbReference type="EMBL" id="MDK2124076.1"/>
    </source>
</evidence>
<reference evidence="1" key="1">
    <citation type="submission" date="2023-03" db="EMBL/GenBank/DDBJ databases">
        <title>Chitinimonas shenzhenensis gen. nov., sp. nov., a novel member of family Burkholderiaceae isolated from activated sludge collected in Shen Zhen, China.</title>
        <authorList>
            <person name="Wang X."/>
        </authorList>
    </citation>
    <scope>NUCLEOTIDE SEQUENCE</scope>
    <source>
        <strain evidence="1">DQS-5</strain>
    </source>
</reference>
<keyword evidence="2" id="KW-1185">Reference proteome</keyword>
<evidence type="ECO:0008006" key="3">
    <source>
        <dbReference type="Google" id="ProtNLM"/>
    </source>
</evidence>
<dbReference type="Proteomes" id="UP001172778">
    <property type="component" value="Unassembled WGS sequence"/>
</dbReference>
<dbReference type="RefSeq" id="WP_284100379.1">
    <property type="nucleotide sequence ID" value="NZ_JARRAF010000007.1"/>
</dbReference>
<name>A0ABT7DVK1_9NEIS</name>
<proteinExistence type="predicted"/>
<accession>A0ABT7DVK1</accession>
<evidence type="ECO:0000313" key="2">
    <source>
        <dbReference type="Proteomes" id="UP001172778"/>
    </source>
</evidence>